<keyword evidence="1" id="KW-1133">Transmembrane helix</keyword>
<keyword evidence="2" id="KW-1185">Reference proteome</keyword>
<keyword evidence="1" id="KW-0472">Membrane</keyword>
<evidence type="ECO:0000313" key="2">
    <source>
        <dbReference type="Proteomes" id="UP000887566"/>
    </source>
</evidence>
<dbReference type="Pfam" id="PF25093">
    <property type="entry name" value="DUF7807"/>
    <property type="match status" value="1"/>
</dbReference>
<feature type="transmembrane region" description="Helical" evidence="1">
    <location>
        <begin position="38"/>
        <end position="60"/>
    </location>
</feature>
<proteinExistence type="predicted"/>
<sequence length="168" mass="18220">MHVATGAKVIAILITIGLVLQVIQSVVSFTGNNGHGGVLGMGVGSFIIGTAVVVCLFLGLRSERAVFLLPYLIFQGLGMIGCGLLIILCIIALASTTSGFAHDFVKGYSYNSSTSDDDEIRVMAIVFIVVFILYIAIQAWFFWVVYKCYVFFREQALYAHKMVVGYSG</sequence>
<protein>
    <submittedName>
        <fullName evidence="3">MARVEL domain-containing protein</fullName>
    </submittedName>
</protein>
<feature type="transmembrane region" description="Helical" evidence="1">
    <location>
        <begin position="120"/>
        <end position="146"/>
    </location>
</feature>
<evidence type="ECO:0000256" key="1">
    <source>
        <dbReference type="SAM" id="Phobius"/>
    </source>
</evidence>
<name>A0A914XA83_9BILA</name>
<keyword evidence="1" id="KW-0812">Transmembrane</keyword>
<organism evidence="2 3">
    <name type="scientific">Plectus sambesii</name>
    <dbReference type="NCBI Taxonomy" id="2011161"/>
    <lineage>
        <taxon>Eukaryota</taxon>
        <taxon>Metazoa</taxon>
        <taxon>Ecdysozoa</taxon>
        <taxon>Nematoda</taxon>
        <taxon>Chromadorea</taxon>
        <taxon>Plectida</taxon>
        <taxon>Plectina</taxon>
        <taxon>Plectoidea</taxon>
        <taxon>Plectidae</taxon>
        <taxon>Plectus</taxon>
    </lineage>
</organism>
<dbReference type="InterPro" id="IPR056709">
    <property type="entry name" value="DUF7807"/>
</dbReference>
<evidence type="ECO:0000313" key="3">
    <source>
        <dbReference type="WBParaSite" id="PSAMB.scaffold707size43250.g8147.t1"/>
    </source>
</evidence>
<reference evidence="3" key="1">
    <citation type="submission" date="2022-11" db="UniProtKB">
        <authorList>
            <consortium name="WormBaseParasite"/>
        </authorList>
    </citation>
    <scope>IDENTIFICATION</scope>
</reference>
<dbReference type="PANTHER" id="PTHR34851">
    <property type="entry name" value="PROTEIN CBG05235-RELATED"/>
    <property type="match status" value="1"/>
</dbReference>
<accession>A0A914XA83</accession>
<dbReference type="AlphaFoldDB" id="A0A914XA83"/>
<dbReference type="Proteomes" id="UP000887566">
    <property type="component" value="Unplaced"/>
</dbReference>
<feature type="transmembrane region" description="Helical" evidence="1">
    <location>
        <begin position="72"/>
        <end position="100"/>
    </location>
</feature>
<dbReference type="WBParaSite" id="PSAMB.scaffold707size43250.g8147.t1">
    <property type="protein sequence ID" value="PSAMB.scaffold707size43250.g8147.t1"/>
    <property type="gene ID" value="PSAMB.scaffold707size43250.g8147"/>
</dbReference>